<dbReference type="SUPFAM" id="SSF56112">
    <property type="entry name" value="Protein kinase-like (PK-like)"/>
    <property type="match status" value="1"/>
</dbReference>
<feature type="region of interest" description="Disordered" evidence="1">
    <location>
        <begin position="413"/>
        <end position="439"/>
    </location>
</feature>
<dbReference type="PANTHER" id="PTHR36091:SF2">
    <property type="entry name" value="AMINOGLYCOSIDE PHOSPHOTRANSFERASE DOMAIN-CONTAINING PROTEIN"/>
    <property type="match status" value="1"/>
</dbReference>
<dbReference type="AlphaFoldDB" id="A0A1Y2MAS4"/>
<accession>A0A1Y2MAS4</accession>
<protein>
    <submittedName>
        <fullName evidence="2">Uncharacterized protein</fullName>
    </submittedName>
</protein>
<evidence type="ECO:0000313" key="2">
    <source>
        <dbReference type="EMBL" id="OSS53226.1"/>
    </source>
</evidence>
<evidence type="ECO:0000256" key="1">
    <source>
        <dbReference type="SAM" id="MobiDB-lite"/>
    </source>
</evidence>
<dbReference type="EMBL" id="KZ107839">
    <property type="protein sequence ID" value="OSS53226.1"/>
    <property type="molecule type" value="Genomic_DNA"/>
</dbReference>
<feature type="compositionally biased region" description="Basic and acidic residues" evidence="1">
    <location>
        <begin position="420"/>
        <end position="432"/>
    </location>
</feature>
<dbReference type="Gene3D" id="3.30.200.20">
    <property type="entry name" value="Phosphorylase Kinase, domain 1"/>
    <property type="match status" value="1"/>
</dbReference>
<dbReference type="OMA" id="RRHTHFF"/>
<dbReference type="PANTHER" id="PTHR36091">
    <property type="entry name" value="ALTERED INHERITANCE OF MITOCHONDRIA PROTEIN 9, MITOCHONDRIAL"/>
    <property type="match status" value="1"/>
</dbReference>
<dbReference type="InterPro" id="IPR051035">
    <property type="entry name" value="Mito_inheritance_9"/>
</dbReference>
<sequence length="439" mass="50706">MDDHRDLFEYTSGRWIYNEDVRLAERRLSFNVNELKKAAAKSVKKSESDVVSLRKLAEGGFNRIFEVTMRDGTCVLARLPYPSTLPRRLAVASEVATIDFVRAHGIPTPRVFGYAFNENPVGSECILMEKLCGQPIGDNWYNLSEQQRLQVLHDIVKLESKLFSIQLPASGSIYYTRDLDRSTPKVDVLGLDGQFCVGPYTGLRWWYGKRAELKLDRWPHIDTVRVLRAPAEKELSWIREYAQPRDPESVSFTPPHLPVDLDSLDEAQRAQAHEQFRRRQVHFFYLGFTQRFNQRHWRALEQEPDLLRGRIFDHAGEPWDGLNTTLQHDLVQIARNWEKIAPRNHNGAARPCPVSFTQKETDQIEALAKSHRDADGDVEQINEFLGIASDGWTPNERFESAKDKSAEIREQALASANDDPWLREMSGRHWPFDDYDEDE</sequence>
<dbReference type="InterPro" id="IPR011009">
    <property type="entry name" value="Kinase-like_dom_sf"/>
</dbReference>
<dbReference type="Proteomes" id="UP000193240">
    <property type="component" value="Unassembled WGS sequence"/>
</dbReference>
<proteinExistence type="predicted"/>
<evidence type="ECO:0000313" key="3">
    <source>
        <dbReference type="Proteomes" id="UP000193240"/>
    </source>
</evidence>
<name>A0A1Y2MAS4_EPING</name>
<keyword evidence="3" id="KW-1185">Reference proteome</keyword>
<dbReference type="STRING" id="105696.A0A1Y2MAS4"/>
<dbReference type="FunCoup" id="A0A1Y2MAS4">
    <property type="interactions" value="15"/>
</dbReference>
<reference evidence="2 3" key="1">
    <citation type="journal article" date="2017" name="Genome Announc.">
        <title>Genome sequence of the saprophytic ascomycete Epicoccum nigrum ICMP 19927 strain isolated from New Zealand.</title>
        <authorList>
            <person name="Fokin M."/>
            <person name="Fleetwood D."/>
            <person name="Weir B.S."/>
            <person name="Villas-Boas S.G."/>
        </authorList>
    </citation>
    <scope>NUCLEOTIDE SEQUENCE [LARGE SCALE GENOMIC DNA]</scope>
    <source>
        <strain evidence="2 3">ICMP 19927</strain>
    </source>
</reference>
<dbReference type="InParanoid" id="A0A1Y2MAS4"/>
<dbReference type="GO" id="GO:0005739">
    <property type="term" value="C:mitochondrion"/>
    <property type="evidence" value="ECO:0007669"/>
    <property type="project" value="TreeGrafter"/>
</dbReference>
<organism evidence="2 3">
    <name type="scientific">Epicoccum nigrum</name>
    <name type="common">Soil fungus</name>
    <name type="synonym">Epicoccum purpurascens</name>
    <dbReference type="NCBI Taxonomy" id="105696"/>
    <lineage>
        <taxon>Eukaryota</taxon>
        <taxon>Fungi</taxon>
        <taxon>Dikarya</taxon>
        <taxon>Ascomycota</taxon>
        <taxon>Pezizomycotina</taxon>
        <taxon>Dothideomycetes</taxon>
        <taxon>Pleosporomycetidae</taxon>
        <taxon>Pleosporales</taxon>
        <taxon>Pleosporineae</taxon>
        <taxon>Didymellaceae</taxon>
        <taxon>Epicoccum</taxon>
    </lineage>
</organism>
<gene>
    <name evidence="2" type="ORF">B5807_01856</name>
</gene>